<feature type="compositionally biased region" description="Basic and acidic residues" evidence="7">
    <location>
        <begin position="39"/>
        <end position="50"/>
    </location>
</feature>
<dbReference type="InterPro" id="IPR031316">
    <property type="entry name" value="FlgM_C"/>
</dbReference>
<accession>A0A7C8L1B8</accession>
<reference evidence="9 10" key="1">
    <citation type="submission" date="2019-10" db="EMBL/GenBank/DDBJ databases">
        <title>Gracilibacillus sp. nov. isolated from rice seeds.</title>
        <authorList>
            <person name="He S."/>
        </authorList>
    </citation>
    <scope>NUCLEOTIDE SEQUENCE [LARGE SCALE GENOMIC DNA]</scope>
    <source>
        <strain evidence="9 10">TD8</strain>
    </source>
</reference>
<dbReference type="NCBIfam" id="TIGR03824">
    <property type="entry name" value="FlgM_jcvi"/>
    <property type="match status" value="1"/>
</dbReference>
<keyword evidence="5" id="KW-0805">Transcription regulation</keyword>
<keyword evidence="9" id="KW-0966">Cell projection</keyword>
<dbReference type="GO" id="GO:0044781">
    <property type="term" value="P:bacterial-type flagellum organization"/>
    <property type="evidence" value="ECO:0007669"/>
    <property type="project" value="UniProtKB-KW"/>
</dbReference>
<dbReference type="InterPro" id="IPR035890">
    <property type="entry name" value="Anti-sigma-28_factor_FlgM_sf"/>
</dbReference>
<dbReference type="Gene3D" id="6.10.140.30">
    <property type="entry name" value="Anti-sigma-28 factor FlgM"/>
    <property type="match status" value="1"/>
</dbReference>
<dbReference type="OrthoDB" id="2991036at2"/>
<gene>
    <name evidence="9" type="primary">flgM</name>
    <name evidence="9" type="ORF">F9U64_00175</name>
</gene>
<dbReference type="EMBL" id="WEID01000001">
    <property type="protein sequence ID" value="KAB8139484.1"/>
    <property type="molecule type" value="Genomic_DNA"/>
</dbReference>
<dbReference type="AlphaFoldDB" id="A0A7C8L1B8"/>
<name>A0A7C8L1B8_9BACI</name>
<organism evidence="9 10">
    <name type="scientific">Gracilibacillus oryzae</name>
    <dbReference type="NCBI Taxonomy" id="1672701"/>
    <lineage>
        <taxon>Bacteria</taxon>
        <taxon>Bacillati</taxon>
        <taxon>Bacillota</taxon>
        <taxon>Bacilli</taxon>
        <taxon>Bacillales</taxon>
        <taxon>Bacillaceae</taxon>
        <taxon>Gracilibacillus</taxon>
    </lineage>
</organism>
<evidence type="ECO:0000256" key="3">
    <source>
        <dbReference type="ARBA" id="ARBA00022491"/>
    </source>
</evidence>
<keyword evidence="9" id="KW-0969">Cilium</keyword>
<sequence>MKINGPNQSKINAYHNQKYTPKQEAKQTQKASDQLEISSKAKEMQSKDSRQSYVNEIKQQVEKGEYKPDLQQTAKKLMNFWKA</sequence>
<evidence type="ECO:0000256" key="4">
    <source>
        <dbReference type="ARBA" id="ARBA00022795"/>
    </source>
</evidence>
<evidence type="ECO:0000256" key="5">
    <source>
        <dbReference type="ARBA" id="ARBA00023015"/>
    </source>
</evidence>
<comment type="similarity">
    <text evidence="1">Belongs to the FlgM family.</text>
</comment>
<feature type="domain" description="Anti-sigma-28 factor FlgM C-terminal" evidence="8">
    <location>
        <begin position="33"/>
        <end position="79"/>
    </location>
</feature>
<protein>
    <recommendedName>
        <fullName evidence="2">Negative regulator of flagellin synthesis</fullName>
    </recommendedName>
</protein>
<feature type="region of interest" description="Disordered" evidence="7">
    <location>
        <begin position="1"/>
        <end position="53"/>
    </location>
</feature>
<comment type="caution">
    <text evidence="9">The sequence shown here is derived from an EMBL/GenBank/DDBJ whole genome shotgun (WGS) entry which is preliminary data.</text>
</comment>
<evidence type="ECO:0000256" key="6">
    <source>
        <dbReference type="ARBA" id="ARBA00023163"/>
    </source>
</evidence>
<dbReference type="GO" id="GO:0045892">
    <property type="term" value="P:negative regulation of DNA-templated transcription"/>
    <property type="evidence" value="ECO:0007669"/>
    <property type="project" value="InterPro"/>
</dbReference>
<feature type="compositionally biased region" description="Polar residues" evidence="7">
    <location>
        <begin position="1"/>
        <end position="20"/>
    </location>
</feature>
<evidence type="ECO:0000256" key="2">
    <source>
        <dbReference type="ARBA" id="ARBA00017823"/>
    </source>
</evidence>
<evidence type="ECO:0000256" key="7">
    <source>
        <dbReference type="SAM" id="MobiDB-lite"/>
    </source>
</evidence>
<keyword evidence="9" id="KW-0282">Flagellum</keyword>
<proteinExistence type="inferred from homology"/>
<evidence type="ECO:0000256" key="1">
    <source>
        <dbReference type="ARBA" id="ARBA00005322"/>
    </source>
</evidence>
<feature type="compositionally biased region" description="Polar residues" evidence="7">
    <location>
        <begin position="28"/>
        <end position="37"/>
    </location>
</feature>
<dbReference type="SUPFAM" id="SSF101498">
    <property type="entry name" value="Anti-sigma factor FlgM"/>
    <property type="match status" value="1"/>
</dbReference>
<evidence type="ECO:0000313" key="9">
    <source>
        <dbReference type="EMBL" id="KAB8139484.1"/>
    </source>
</evidence>
<keyword evidence="4" id="KW-1005">Bacterial flagellum biogenesis</keyword>
<keyword evidence="6" id="KW-0804">Transcription</keyword>
<keyword evidence="3" id="KW-0678">Repressor</keyword>
<keyword evidence="10" id="KW-1185">Reference proteome</keyword>
<dbReference type="Proteomes" id="UP000480246">
    <property type="component" value="Unassembled WGS sequence"/>
</dbReference>
<dbReference type="Pfam" id="PF04316">
    <property type="entry name" value="FlgM"/>
    <property type="match status" value="1"/>
</dbReference>
<dbReference type="RefSeq" id="WP_153400759.1">
    <property type="nucleotide sequence ID" value="NZ_ML762424.1"/>
</dbReference>
<evidence type="ECO:0000313" key="10">
    <source>
        <dbReference type="Proteomes" id="UP000480246"/>
    </source>
</evidence>
<evidence type="ECO:0000259" key="8">
    <source>
        <dbReference type="Pfam" id="PF04316"/>
    </source>
</evidence>
<dbReference type="InterPro" id="IPR007412">
    <property type="entry name" value="FlgM"/>
</dbReference>